<feature type="compositionally biased region" description="Basic and acidic residues" evidence="8">
    <location>
        <begin position="1"/>
        <end position="15"/>
    </location>
</feature>
<dbReference type="OrthoDB" id="360390at2759"/>
<keyword evidence="5" id="KW-0508">mRNA splicing</keyword>
<evidence type="ECO:0000256" key="3">
    <source>
        <dbReference type="ARBA" id="ARBA00022737"/>
    </source>
</evidence>
<dbReference type="Pfam" id="PF05391">
    <property type="entry name" value="Lsm_interact"/>
    <property type="match status" value="1"/>
</dbReference>
<feature type="compositionally biased region" description="Polar residues" evidence="8">
    <location>
        <begin position="504"/>
        <end position="513"/>
    </location>
</feature>
<feature type="compositionally biased region" description="Polar residues" evidence="8">
    <location>
        <begin position="770"/>
        <end position="785"/>
    </location>
</feature>
<evidence type="ECO:0000256" key="7">
    <source>
        <dbReference type="PROSITE-ProRule" id="PRU00176"/>
    </source>
</evidence>
<keyword evidence="2" id="KW-0507">mRNA processing</keyword>
<keyword evidence="3" id="KW-0677">Repeat</keyword>
<evidence type="ECO:0000256" key="1">
    <source>
        <dbReference type="ARBA" id="ARBA00004123"/>
    </source>
</evidence>
<feature type="domain" description="RRM" evidence="9">
    <location>
        <begin position="655"/>
        <end position="731"/>
    </location>
</feature>
<dbReference type="PANTHER" id="PTHR17204:SF25">
    <property type="entry name" value="RRM DOMAIN-CONTAINING PROTEIN"/>
    <property type="match status" value="1"/>
</dbReference>
<dbReference type="GO" id="GO:0005634">
    <property type="term" value="C:nucleus"/>
    <property type="evidence" value="ECO:0007669"/>
    <property type="project" value="UniProtKB-SubCell"/>
</dbReference>
<dbReference type="Gene3D" id="1.25.40.10">
    <property type="entry name" value="Tetratricopeptide repeat domain"/>
    <property type="match status" value="1"/>
</dbReference>
<dbReference type="SUPFAM" id="SSF48452">
    <property type="entry name" value="TPR-like"/>
    <property type="match status" value="1"/>
</dbReference>
<gene>
    <name evidence="10" type="ORF">CALMAC_LOCUS3598</name>
</gene>
<accession>A0A653BTF3</accession>
<dbReference type="AlphaFoldDB" id="A0A653BTF3"/>
<dbReference type="InterPro" id="IPR003107">
    <property type="entry name" value="HAT"/>
</dbReference>
<feature type="region of interest" description="Disordered" evidence="8">
    <location>
        <begin position="728"/>
        <end position="797"/>
    </location>
</feature>
<dbReference type="PANTHER" id="PTHR17204">
    <property type="entry name" value="PRE-MRNA PROCESSING PROTEIN PRP39-RELATED"/>
    <property type="match status" value="1"/>
</dbReference>
<dbReference type="InterPro" id="IPR011990">
    <property type="entry name" value="TPR-like_helical_dom_sf"/>
</dbReference>
<comment type="subcellular location">
    <subcellularLocation>
        <location evidence="1">Nucleus</location>
    </subcellularLocation>
</comment>
<dbReference type="Pfam" id="PF00076">
    <property type="entry name" value="RRM_1"/>
    <property type="match status" value="2"/>
</dbReference>
<evidence type="ECO:0000256" key="8">
    <source>
        <dbReference type="SAM" id="MobiDB-lite"/>
    </source>
</evidence>
<evidence type="ECO:0000256" key="5">
    <source>
        <dbReference type="ARBA" id="ARBA00023187"/>
    </source>
</evidence>
<dbReference type="InterPro" id="IPR008669">
    <property type="entry name" value="LSM_interact"/>
</dbReference>
<evidence type="ECO:0000256" key="6">
    <source>
        <dbReference type="ARBA" id="ARBA00023242"/>
    </source>
</evidence>
<reference evidence="10 11" key="1">
    <citation type="submission" date="2019-01" db="EMBL/GenBank/DDBJ databases">
        <authorList>
            <person name="Sayadi A."/>
        </authorList>
    </citation>
    <scope>NUCLEOTIDE SEQUENCE [LARGE SCALE GENOMIC DNA]</scope>
</reference>
<proteinExistence type="predicted"/>
<evidence type="ECO:0000256" key="2">
    <source>
        <dbReference type="ARBA" id="ARBA00022664"/>
    </source>
</evidence>
<evidence type="ECO:0000313" key="10">
    <source>
        <dbReference type="EMBL" id="VEN38845.1"/>
    </source>
</evidence>
<dbReference type="EMBL" id="CAACVG010005024">
    <property type="protein sequence ID" value="VEN38845.1"/>
    <property type="molecule type" value="Genomic_DNA"/>
</dbReference>
<keyword evidence="4 7" id="KW-0694">RNA-binding</keyword>
<feature type="compositionally biased region" description="Acidic residues" evidence="8">
    <location>
        <begin position="16"/>
        <end position="29"/>
    </location>
</feature>
<organism evidence="10 11">
    <name type="scientific">Callosobruchus maculatus</name>
    <name type="common">Southern cowpea weevil</name>
    <name type="synonym">Pulse bruchid</name>
    <dbReference type="NCBI Taxonomy" id="64391"/>
    <lineage>
        <taxon>Eukaryota</taxon>
        <taxon>Metazoa</taxon>
        <taxon>Ecdysozoa</taxon>
        <taxon>Arthropoda</taxon>
        <taxon>Hexapoda</taxon>
        <taxon>Insecta</taxon>
        <taxon>Pterygota</taxon>
        <taxon>Neoptera</taxon>
        <taxon>Endopterygota</taxon>
        <taxon>Coleoptera</taxon>
        <taxon>Polyphaga</taxon>
        <taxon>Cucujiformia</taxon>
        <taxon>Chrysomeloidea</taxon>
        <taxon>Chrysomelidae</taxon>
        <taxon>Bruchinae</taxon>
        <taxon>Bruchini</taxon>
        <taxon>Callosobruchus</taxon>
    </lineage>
</organism>
<dbReference type="PROSITE" id="PS50102">
    <property type="entry name" value="RRM"/>
    <property type="match status" value="2"/>
</dbReference>
<feature type="region of interest" description="Disordered" evidence="8">
    <location>
        <begin position="504"/>
        <end position="562"/>
    </location>
</feature>
<keyword evidence="11" id="KW-1185">Reference proteome</keyword>
<feature type="compositionally biased region" description="Basic and acidic residues" evidence="8">
    <location>
        <begin position="546"/>
        <end position="562"/>
    </location>
</feature>
<dbReference type="Pfam" id="PF05843">
    <property type="entry name" value="Suf"/>
    <property type="match status" value="1"/>
</dbReference>
<evidence type="ECO:0000259" key="9">
    <source>
        <dbReference type="PROSITE" id="PS50102"/>
    </source>
</evidence>
<dbReference type="InterPro" id="IPR008847">
    <property type="entry name" value="Suf"/>
</dbReference>
<feature type="region of interest" description="Disordered" evidence="8">
    <location>
        <begin position="1"/>
        <end position="30"/>
    </location>
</feature>
<dbReference type="InterPro" id="IPR012677">
    <property type="entry name" value="Nucleotide-bd_a/b_plait_sf"/>
</dbReference>
<dbReference type="InterPro" id="IPR000504">
    <property type="entry name" value="RRM_dom"/>
</dbReference>
<sequence length="797" mass="92119">MSDEEKDKEINMSDERDSDSDSSSDDEDKEVMAKIEDLEKQISGNKYLYDAHLELVELYRKLGDLNSLRESYERFHECFPLTPKIWLSWIKDEIKIASSDKEKKRIFQLFDKAVEDYLSVELWMEYAQYSIGVSDLQTTRSIIERGLTCAGLHASEGHLLWDTLRELEIAHLSLQEKDSEEWAAQVKRLGDIFKRQLSVPLMNMENTYEEWLQWHSSLSQGLYDPKPVEWGYKKARKTLDDYKPFEERLLIAENEELDHIYREYIKTVKDPSTVICLYERAVLPLCLSPHVWAEYCAYVMKLGETALKVTERALRNCPWSEELWIWKLRVLEWLQKDGKEVLSCFEQGLQSLSPSPCLDLWLSYLEYSRRTEKDNAKLEKLFSDADNRLWEHDGQHKIARFHARLSAKNGNMPAARKIWGGILGDAANKGLATAWLEFANLERQYGELNQLRSIYKRALAACTDWQQAIVEEWQMYERENGTLEDFLKCLETCKSLVKVDMQAHSNQRVQQSYDDSRMDTNEVRQGTKRKQHREDTGQKKKMKVHKTQEDSTPQHKRIEKDPKTTVFVSNIHSSVKEKQLKELFPNAIEVEIAYDKKGRSRCYGYIQFAKEEEAMTALANDRIPLDGRPVFISELKPAKMERKPAFKYATTTENNKLFVKGLPITKSKAEVEELFKPYKAVDVRVILKKSGQSKGIAYVEFASEEDAQKALKATDGMKVEDHEISVAISAPPPKKDKKPETAEPIRHARSRLQVPLIPRTLQVKAATEKSGPSNGNATVSSSAPKSNADFRNMLLKK</sequence>
<feature type="compositionally biased region" description="Basic and acidic residues" evidence="8">
    <location>
        <begin position="733"/>
        <end position="746"/>
    </location>
</feature>
<dbReference type="SUPFAM" id="SSF54928">
    <property type="entry name" value="RNA-binding domain, RBD"/>
    <property type="match status" value="2"/>
</dbReference>
<protein>
    <recommendedName>
        <fullName evidence="9">RRM domain-containing protein</fullName>
    </recommendedName>
</protein>
<dbReference type="GO" id="GO:0003723">
    <property type="term" value="F:RNA binding"/>
    <property type="evidence" value="ECO:0007669"/>
    <property type="project" value="UniProtKB-UniRule"/>
</dbReference>
<dbReference type="Gene3D" id="3.30.70.330">
    <property type="match status" value="2"/>
</dbReference>
<feature type="domain" description="RRM" evidence="9">
    <location>
        <begin position="564"/>
        <end position="637"/>
    </location>
</feature>
<dbReference type="GO" id="GO:0008380">
    <property type="term" value="P:RNA splicing"/>
    <property type="evidence" value="ECO:0007669"/>
    <property type="project" value="UniProtKB-KW"/>
</dbReference>
<dbReference type="Proteomes" id="UP000410492">
    <property type="component" value="Unassembled WGS sequence"/>
</dbReference>
<keyword evidence="6" id="KW-0539">Nucleus</keyword>
<dbReference type="InterPro" id="IPR035979">
    <property type="entry name" value="RBD_domain_sf"/>
</dbReference>
<dbReference type="SMART" id="SM00360">
    <property type="entry name" value="RRM"/>
    <property type="match status" value="2"/>
</dbReference>
<dbReference type="GO" id="GO:0006397">
    <property type="term" value="P:mRNA processing"/>
    <property type="evidence" value="ECO:0007669"/>
    <property type="project" value="UniProtKB-KW"/>
</dbReference>
<name>A0A653BTF3_CALMS</name>
<evidence type="ECO:0000256" key="4">
    <source>
        <dbReference type="ARBA" id="ARBA00022884"/>
    </source>
</evidence>
<dbReference type="SMART" id="SM00386">
    <property type="entry name" value="HAT"/>
    <property type="match status" value="6"/>
</dbReference>
<evidence type="ECO:0000313" key="11">
    <source>
        <dbReference type="Proteomes" id="UP000410492"/>
    </source>
</evidence>